<dbReference type="InterPro" id="IPR012340">
    <property type="entry name" value="NA-bd_OB-fold"/>
</dbReference>
<dbReference type="Gene3D" id="2.40.50.140">
    <property type="entry name" value="Nucleic acid-binding proteins"/>
    <property type="match status" value="1"/>
</dbReference>
<keyword evidence="1 2" id="KW-0238">DNA-binding</keyword>
<dbReference type="PROSITE" id="PS50935">
    <property type="entry name" value="SSB"/>
    <property type="match status" value="1"/>
</dbReference>
<evidence type="ECO:0000313" key="3">
    <source>
        <dbReference type="EMBL" id="RSH90973.1"/>
    </source>
</evidence>
<evidence type="ECO:0000256" key="1">
    <source>
        <dbReference type="ARBA" id="ARBA00023125"/>
    </source>
</evidence>
<protein>
    <submittedName>
        <fullName evidence="3">Uncharacterized protein</fullName>
    </submittedName>
</protein>
<dbReference type="STRING" id="1890683.A0A427YIS7"/>
<organism evidence="3 4">
    <name type="scientific">Saitozyma podzolica</name>
    <dbReference type="NCBI Taxonomy" id="1890683"/>
    <lineage>
        <taxon>Eukaryota</taxon>
        <taxon>Fungi</taxon>
        <taxon>Dikarya</taxon>
        <taxon>Basidiomycota</taxon>
        <taxon>Agaricomycotina</taxon>
        <taxon>Tremellomycetes</taxon>
        <taxon>Tremellales</taxon>
        <taxon>Trimorphomycetaceae</taxon>
        <taxon>Saitozyma</taxon>
    </lineage>
</organism>
<dbReference type="SUPFAM" id="SSF50249">
    <property type="entry name" value="Nucleic acid-binding proteins"/>
    <property type="match status" value="1"/>
</dbReference>
<dbReference type="OrthoDB" id="1078367at2759"/>
<proteinExistence type="predicted"/>
<name>A0A427YIS7_9TREE</name>
<dbReference type="Proteomes" id="UP000279259">
    <property type="component" value="Unassembled WGS sequence"/>
</dbReference>
<sequence>MFRPVLPTLRAAANQHRTMYSKATIVGRLGAAPAAKEGANGKSYYIYSLASSKPPRRNANGEIILGEDGRPVRDTNWFSIFNFAENAAPGMDRLQAGDLVMVEGRRVSVSVIDRSGDAEDQSARAASLHCKRPRGLAASRVHTSLPAGFYIFRLAALAAVAAVADLVASLDTRALGGAEGEPVHKEIVLREINHRILDRPPAKA</sequence>
<evidence type="ECO:0000256" key="2">
    <source>
        <dbReference type="PROSITE-ProRule" id="PRU00252"/>
    </source>
</evidence>
<keyword evidence="4" id="KW-1185">Reference proteome</keyword>
<dbReference type="InterPro" id="IPR000424">
    <property type="entry name" value="Primosome_PriB/ssb"/>
</dbReference>
<reference evidence="3 4" key="1">
    <citation type="submission" date="2018-11" db="EMBL/GenBank/DDBJ databases">
        <title>Genome sequence of Saitozyma podzolica DSM 27192.</title>
        <authorList>
            <person name="Aliyu H."/>
            <person name="Gorte O."/>
            <person name="Ochsenreither K."/>
        </authorList>
    </citation>
    <scope>NUCLEOTIDE SEQUENCE [LARGE SCALE GENOMIC DNA]</scope>
    <source>
        <strain evidence="3 4">DSM 27192</strain>
    </source>
</reference>
<dbReference type="AlphaFoldDB" id="A0A427YIS7"/>
<gene>
    <name evidence="3" type="ORF">EHS25_010149</name>
</gene>
<comment type="caution">
    <text evidence="3">The sequence shown here is derived from an EMBL/GenBank/DDBJ whole genome shotgun (WGS) entry which is preliminary data.</text>
</comment>
<dbReference type="CDD" id="cd04496">
    <property type="entry name" value="SSB_OBF"/>
    <property type="match status" value="1"/>
</dbReference>
<dbReference type="EMBL" id="RSCD01000009">
    <property type="protein sequence ID" value="RSH90973.1"/>
    <property type="molecule type" value="Genomic_DNA"/>
</dbReference>
<evidence type="ECO:0000313" key="4">
    <source>
        <dbReference type="Proteomes" id="UP000279259"/>
    </source>
</evidence>
<dbReference type="GO" id="GO:0003697">
    <property type="term" value="F:single-stranded DNA binding"/>
    <property type="evidence" value="ECO:0007669"/>
    <property type="project" value="InterPro"/>
</dbReference>
<accession>A0A427YIS7</accession>
<dbReference type="Pfam" id="PF00436">
    <property type="entry name" value="SSB"/>
    <property type="match status" value="1"/>
</dbReference>